<dbReference type="CDD" id="cd06325">
    <property type="entry name" value="PBP1_ABC_unchar_transporter"/>
    <property type="match status" value="1"/>
</dbReference>
<keyword evidence="3" id="KW-1185">Reference proteome</keyword>
<accession>A0A2P7S5F5</accession>
<gene>
    <name evidence="2" type="ORF">C7I84_16815</name>
</gene>
<dbReference type="OrthoDB" id="9776955at2"/>
<protein>
    <submittedName>
        <fullName evidence="2">ABC transporter substrate-binding protein</fullName>
    </submittedName>
</protein>
<comment type="caution">
    <text evidence="2">The sequence shown here is derived from an EMBL/GenBank/DDBJ whole genome shotgun (WGS) entry which is preliminary data.</text>
</comment>
<dbReference type="Proteomes" id="UP000241229">
    <property type="component" value="Unassembled WGS sequence"/>
</dbReference>
<proteinExistence type="predicted"/>
<dbReference type="PANTHER" id="PTHR35271">
    <property type="entry name" value="ABC TRANSPORTER, SUBSTRATE-BINDING LIPOPROTEIN-RELATED"/>
    <property type="match status" value="1"/>
</dbReference>
<keyword evidence="1" id="KW-0732">Signal</keyword>
<dbReference type="Gene3D" id="3.40.50.2300">
    <property type="match status" value="2"/>
</dbReference>
<dbReference type="PROSITE" id="PS51318">
    <property type="entry name" value="TAT"/>
    <property type="match status" value="1"/>
</dbReference>
<dbReference type="Pfam" id="PF04392">
    <property type="entry name" value="ABC_sub_bind"/>
    <property type="match status" value="1"/>
</dbReference>
<sequence length="335" mass="36604">MMRRRTFLGATAAGIAGMVAPAFAAQDKPFRIYRVTYRGRTEVEDGFDDYLASNGIAVEFIERDADRGAAKLSGFVEEIRDLKPDLVYTWGTPVTLGIAGRYDAEDKQNFITDIPIVFALVAAPLNAKLVADRAVPGRNLTGAVHVVPTDTQLRAMHSYRPIERLGVLYSSTEQNSLSIVGELQALREPMGFSLVERQFRLGADGRPSPDGIEELVGEIAGDGANWLYLLPDTFLGTQYDRVTPAAMAARLPTFGAAELAIRQGGALVALISRYYSVGQLAASKAAKILRKEVPVEQIPIETLKRFSLIINMPVAKKLDLYPPIEMLNYAEVLTG</sequence>
<reference evidence="2 3" key="1">
    <citation type="submission" date="2018-03" db="EMBL/GenBank/DDBJ databases">
        <title>The draft genome of Mesorhizobium sp. 6GN-30.</title>
        <authorList>
            <person name="Liu L."/>
            <person name="Li L."/>
            <person name="Wang T."/>
            <person name="Zhang X."/>
            <person name="Liang L."/>
        </authorList>
    </citation>
    <scope>NUCLEOTIDE SEQUENCE [LARGE SCALE GENOMIC DNA]</scope>
    <source>
        <strain evidence="2 3">6GN30</strain>
    </source>
</reference>
<evidence type="ECO:0000256" key="1">
    <source>
        <dbReference type="SAM" id="SignalP"/>
    </source>
</evidence>
<dbReference type="PANTHER" id="PTHR35271:SF1">
    <property type="entry name" value="ABC TRANSPORTER, SUBSTRATE-BINDING LIPOPROTEIN"/>
    <property type="match status" value="1"/>
</dbReference>
<evidence type="ECO:0000313" key="3">
    <source>
        <dbReference type="Proteomes" id="UP000241229"/>
    </source>
</evidence>
<name>A0A2P7S5F5_9HYPH</name>
<evidence type="ECO:0000313" key="2">
    <source>
        <dbReference type="EMBL" id="PSJ57695.1"/>
    </source>
</evidence>
<feature type="chain" id="PRO_5015199012" evidence="1">
    <location>
        <begin position="25"/>
        <end position="335"/>
    </location>
</feature>
<organism evidence="2 3">
    <name type="scientific">Kumtagia ephedrae</name>
    <dbReference type="NCBI Taxonomy" id="2116701"/>
    <lineage>
        <taxon>Bacteria</taxon>
        <taxon>Pseudomonadati</taxon>
        <taxon>Pseudomonadota</taxon>
        <taxon>Alphaproteobacteria</taxon>
        <taxon>Hyphomicrobiales</taxon>
        <taxon>Phyllobacteriaceae</taxon>
        <taxon>Kumtagia</taxon>
    </lineage>
</organism>
<dbReference type="EMBL" id="PXYK01000016">
    <property type="protein sequence ID" value="PSJ57695.1"/>
    <property type="molecule type" value="Genomic_DNA"/>
</dbReference>
<dbReference type="AlphaFoldDB" id="A0A2P7S5F5"/>
<feature type="signal peptide" evidence="1">
    <location>
        <begin position="1"/>
        <end position="24"/>
    </location>
</feature>
<dbReference type="InterPro" id="IPR006311">
    <property type="entry name" value="TAT_signal"/>
</dbReference>
<dbReference type="InterPro" id="IPR007487">
    <property type="entry name" value="ABC_transpt-TYRBP-like"/>
</dbReference>